<comment type="similarity">
    <text evidence="3">Belongs to the KHG/KDPG aldolase family.</text>
</comment>
<dbReference type="InterPro" id="IPR031337">
    <property type="entry name" value="KDPG/KHG_AS_1"/>
</dbReference>
<comment type="pathway">
    <text evidence="2">Carbohydrate acid metabolism; 2-dehydro-3-deoxy-D-gluconate degradation; D-glyceraldehyde 3-phosphate and pyruvate from 2-dehydro-3-deoxy-D-gluconate: step 2/2.</text>
</comment>
<dbReference type="RefSeq" id="WP_188519570.1">
    <property type="nucleotide sequence ID" value="NZ_BMES01000002.1"/>
</dbReference>
<organism evidence="9 10">
    <name type="scientific">Alsobacter metallidurans</name>
    <dbReference type="NCBI Taxonomy" id="340221"/>
    <lineage>
        <taxon>Bacteria</taxon>
        <taxon>Pseudomonadati</taxon>
        <taxon>Pseudomonadota</taxon>
        <taxon>Alphaproteobacteria</taxon>
        <taxon>Hyphomicrobiales</taxon>
        <taxon>Alsobacteraceae</taxon>
        <taxon>Alsobacter</taxon>
    </lineage>
</organism>
<evidence type="ECO:0000313" key="10">
    <source>
        <dbReference type="Proteomes" id="UP000603912"/>
    </source>
</evidence>
<keyword evidence="10" id="KW-1185">Reference proteome</keyword>
<protein>
    <recommendedName>
        <fullName evidence="5">2-dehydro-3-deoxy-phosphogluconate aldolase</fullName>
        <ecNumber evidence="5">4.1.2.14</ecNumber>
    </recommendedName>
</protein>
<dbReference type="CDD" id="cd00452">
    <property type="entry name" value="KDPG_aldolase"/>
    <property type="match status" value="1"/>
</dbReference>
<dbReference type="GO" id="GO:0008675">
    <property type="term" value="F:2-dehydro-3-deoxy-phosphogluconate aldolase activity"/>
    <property type="evidence" value="ECO:0007669"/>
    <property type="project" value="UniProtKB-EC"/>
</dbReference>
<dbReference type="InterPro" id="IPR013785">
    <property type="entry name" value="Aldolase_TIM"/>
</dbReference>
<reference evidence="9" key="1">
    <citation type="journal article" date="2014" name="Int. J. Syst. Evol. Microbiol.">
        <title>Complete genome sequence of Corynebacterium casei LMG S-19264T (=DSM 44701T), isolated from a smear-ripened cheese.</title>
        <authorList>
            <consortium name="US DOE Joint Genome Institute (JGI-PGF)"/>
            <person name="Walter F."/>
            <person name="Albersmeier A."/>
            <person name="Kalinowski J."/>
            <person name="Ruckert C."/>
        </authorList>
    </citation>
    <scope>NUCLEOTIDE SEQUENCE</scope>
    <source>
        <strain evidence="9">CGMCC 1.12214</strain>
    </source>
</reference>
<dbReference type="AlphaFoldDB" id="A0A917ICJ2"/>
<evidence type="ECO:0000256" key="5">
    <source>
        <dbReference type="ARBA" id="ARBA00013063"/>
    </source>
</evidence>
<evidence type="ECO:0000256" key="4">
    <source>
        <dbReference type="ARBA" id="ARBA00011233"/>
    </source>
</evidence>
<reference evidence="9" key="2">
    <citation type="submission" date="2020-09" db="EMBL/GenBank/DDBJ databases">
        <authorList>
            <person name="Sun Q."/>
            <person name="Zhou Y."/>
        </authorList>
    </citation>
    <scope>NUCLEOTIDE SEQUENCE</scope>
    <source>
        <strain evidence="9">CGMCC 1.12214</strain>
    </source>
</reference>
<evidence type="ECO:0000256" key="2">
    <source>
        <dbReference type="ARBA" id="ARBA00004736"/>
    </source>
</evidence>
<dbReference type="PANTHER" id="PTHR30246:SF1">
    <property type="entry name" value="2-DEHYDRO-3-DEOXY-6-PHOSPHOGALACTONATE ALDOLASE-RELATED"/>
    <property type="match status" value="1"/>
</dbReference>
<dbReference type="PROSITE" id="PS00159">
    <property type="entry name" value="ALDOLASE_KDPG_KHG_1"/>
    <property type="match status" value="1"/>
</dbReference>
<dbReference type="InterPro" id="IPR000887">
    <property type="entry name" value="Aldlse_KDPG_KHG"/>
</dbReference>
<comment type="subunit">
    <text evidence="4">Homotrimer.</text>
</comment>
<accession>A0A917ICJ2</accession>
<evidence type="ECO:0000256" key="7">
    <source>
        <dbReference type="ARBA" id="ARBA00023270"/>
    </source>
</evidence>
<proteinExistence type="inferred from homology"/>
<comment type="caution">
    <text evidence="9">The sequence shown here is derived from an EMBL/GenBank/DDBJ whole genome shotgun (WGS) entry which is preliminary data.</text>
</comment>
<dbReference type="Proteomes" id="UP000603912">
    <property type="component" value="Unassembled WGS sequence"/>
</dbReference>
<evidence type="ECO:0000256" key="8">
    <source>
        <dbReference type="ARBA" id="ARBA00023277"/>
    </source>
</evidence>
<keyword evidence="8" id="KW-0119">Carbohydrate metabolism</keyword>
<gene>
    <name evidence="9" type="primary">eda</name>
    <name evidence="9" type="ORF">GCM10007036_41540</name>
</gene>
<dbReference type="InterPro" id="IPR031338">
    <property type="entry name" value="KDPG/KHG_AS_2"/>
</dbReference>
<evidence type="ECO:0000256" key="1">
    <source>
        <dbReference type="ARBA" id="ARBA00000654"/>
    </source>
</evidence>
<evidence type="ECO:0000313" key="9">
    <source>
        <dbReference type="EMBL" id="GGH30736.1"/>
    </source>
</evidence>
<evidence type="ECO:0000256" key="6">
    <source>
        <dbReference type="ARBA" id="ARBA00023239"/>
    </source>
</evidence>
<keyword evidence="7" id="KW-0704">Schiff base</keyword>
<dbReference type="Gene3D" id="3.20.20.70">
    <property type="entry name" value="Aldolase class I"/>
    <property type="match status" value="1"/>
</dbReference>
<name>A0A917ICJ2_9HYPH</name>
<sequence>MTEARQSALLAILRRAPVVPVLTIDDPHTAVPLAHALVAGGLPALEITLRTDAALEAMELIARHVPDAIVGAGTVLTPSQVREADSAGARFLVSPGCSPKLAEAAAHGTAPLLPGASTASEAMTLAEMGHTVMKFFPAEPAGGAAFLKALGAPLPHILFCPTGGIDAEKARTYLALANVVCVGGSWIAPAAAVKAGDWATVTRLSRAAAELRG</sequence>
<dbReference type="EMBL" id="BMES01000002">
    <property type="protein sequence ID" value="GGH30736.1"/>
    <property type="molecule type" value="Genomic_DNA"/>
</dbReference>
<dbReference type="Pfam" id="PF01081">
    <property type="entry name" value="Aldolase"/>
    <property type="match status" value="1"/>
</dbReference>
<dbReference type="NCBIfam" id="NF004325">
    <property type="entry name" value="PRK05718.1"/>
    <property type="match status" value="1"/>
</dbReference>
<dbReference type="NCBIfam" id="TIGR01182">
    <property type="entry name" value="eda"/>
    <property type="match status" value="1"/>
</dbReference>
<evidence type="ECO:0000256" key="3">
    <source>
        <dbReference type="ARBA" id="ARBA00006906"/>
    </source>
</evidence>
<dbReference type="SUPFAM" id="SSF51569">
    <property type="entry name" value="Aldolase"/>
    <property type="match status" value="1"/>
</dbReference>
<dbReference type="PROSITE" id="PS00160">
    <property type="entry name" value="ALDOLASE_KDPG_KHG_2"/>
    <property type="match status" value="1"/>
</dbReference>
<comment type="catalytic activity">
    <reaction evidence="1">
        <text>2-dehydro-3-deoxy-6-phospho-D-gluconate = D-glyceraldehyde 3-phosphate + pyruvate</text>
        <dbReference type="Rhea" id="RHEA:17089"/>
        <dbReference type="ChEBI" id="CHEBI:15361"/>
        <dbReference type="ChEBI" id="CHEBI:57569"/>
        <dbReference type="ChEBI" id="CHEBI:59776"/>
        <dbReference type="EC" id="4.1.2.14"/>
    </reaction>
</comment>
<dbReference type="PANTHER" id="PTHR30246">
    <property type="entry name" value="2-KETO-3-DEOXY-6-PHOSPHOGLUCONATE ALDOLASE"/>
    <property type="match status" value="1"/>
</dbReference>
<dbReference type="EC" id="4.1.2.14" evidence="5"/>
<keyword evidence="6" id="KW-0456">Lyase</keyword>